<protein>
    <recommendedName>
        <fullName evidence="3">Lipoprotein</fullName>
    </recommendedName>
</protein>
<dbReference type="Proteomes" id="UP000652013">
    <property type="component" value="Unassembled WGS sequence"/>
</dbReference>
<sequence length="294" mass="29531">MRGGRVAAVLAVAVLAGCGGQGGAPVAAPDTTEQVRAQARAALTRYDEAVARAGEPRRFIPVEQLTGLRGSTDEKSGGLGAGLAVATGPLPGAPAATGRVRWADGSTEAVPLIGAGEALAQMSAQGAVDCAGCTPARVTGARLVQVDIGTTRGRATAPAWEFTVEGADARLTRVAVGPARTVVVTPPSWDPYDTPAGIGVESATTTAAGTELTVSLVGSRGPASEPCGADYAAEAVESAAAVVVIVHETRHSADDVCPAIGHARTAVARLARPLGERSVLEVREGRPVPVTITR</sequence>
<name>A0A8J3YCU3_9ACTN</name>
<comment type="caution">
    <text evidence="1">The sequence shown here is derived from an EMBL/GenBank/DDBJ whole genome shotgun (WGS) entry which is preliminary data.</text>
</comment>
<evidence type="ECO:0000313" key="1">
    <source>
        <dbReference type="EMBL" id="GIJ05559.1"/>
    </source>
</evidence>
<organism evidence="1 2">
    <name type="scientific">Spirilliplanes yamanashiensis</name>
    <dbReference type="NCBI Taxonomy" id="42233"/>
    <lineage>
        <taxon>Bacteria</taxon>
        <taxon>Bacillati</taxon>
        <taxon>Actinomycetota</taxon>
        <taxon>Actinomycetes</taxon>
        <taxon>Micromonosporales</taxon>
        <taxon>Micromonosporaceae</taxon>
        <taxon>Spirilliplanes</taxon>
    </lineage>
</organism>
<evidence type="ECO:0008006" key="3">
    <source>
        <dbReference type="Google" id="ProtNLM"/>
    </source>
</evidence>
<accession>A0A8J3YCU3</accession>
<dbReference type="EMBL" id="BOOY01000034">
    <property type="protein sequence ID" value="GIJ05559.1"/>
    <property type="molecule type" value="Genomic_DNA"/>
</dbReference>
<gene>
    <name evidence="1" type="ORF">Sya03_49110</name>
</gene>
<evidence type="ECO:0000313" key="2">
    <source>
        <dbReference type="Proteomes" id="UP000652013"/>
    </source>
</evidence>
<reference evidence="1" key="1">
    <citation type="submission" date="2021-01" db="EMBL/GenBank/DDBJ databases">
        <title>Whole genome shotgun sequence of Spirilliplanes yamanashiensis NBRC 15828.</title>
        <authorList>
            <person name="Komaki H."/>
            <person name="Tamura T."/>
        </authorList>
    </citation>
    <scope>NUCLEOTIDE SEQUENCE</scope>
    <source>
        <strain evidence="1">NBRC 15828</strain>
    </source>
</reference>
<proteinExistence type="predicted"/>
<dbReference type="AlphaFoldDB" id="A0A8J3YCU3"/>
<dbReference type="RefSeq" id="WP_203940767.1">
    <property type="nucleotide sequence ID" value="NZ_BAAAGJ010000005.1"/>
</dbReference>
<keyword evidence="2" id="KW-1185">Reference proteome</keyword>
<dbReference type="PROSITE" id="PS51257">
    <property type="entry name" value="PROKAR_LIPOPROTEIN"/>
    <property type="match status" value="1"/>
</dbReference>